<dbReference type="NCBIfam" id="NF037970">
    <property type="entry name" value="vanZ_1"/>
    <property type="match status" value="1"/>
</dbReference>
<evidence type="ECO:0000313" key="6">
    <source>
        <dbReference type="RefSeq" id="XP_033532263.1"/>
    </source>
</evidence>
<keyword evidence="2" id="KW-1133">Transmembrane helix</keyword>
<feature type="transmembrane region" description="Helical" evidence="2">
    <location>
        <begin position="7"/>
        <end position="25"/>
    </location>
</feature>
<keyword evidence="5" id="KW-1185">Reference proteome</keyword>
<keyword evidence="2" id="KW-0472">Membrane</keyword>
<feature type="domain" description="VanZ-like" evidence="3">
    <location>
        <begin position="34"/>
        <end position="110"/>
    </location>
</feature>
<evidence type="ECO:0000313" key="5">
    <source>
        <dbReference type="Proteomes" id="UP000504638"/>
    </source>
</evidence>
<keyword evidence="2" id="KW-0812">Transmembrane</keyword>
<dbReference type="PANTHER" id="PTHR28008:SF1">
    <property type="entry name" value="DOMAIN PROTEIN, PUTATIVE (AFU_ORTHOLOGUE AFUA_3G10980)-RELATED"/>
    <property type="match status" value="1"/>
</dbReference>
<dbReference type="Proteomes" id="UP000504638">
    <property type="component" value="Unplaced"/>
</dbReference>
<feature type="region of interest" description="Disordered" evidence="1">
    <location>
        <begin position="123"/>
        <end position="194"/>
    </location>
</feature>
<evidence type="ECO:0000256" key="1">
    <source>
        <dbReference type="SAM" id="MobiDB-lite"/>
    </source>
</evidence>
<proteinExistence type="predicted"/>
<evidence type="ECO:0000259" key="3">
    <source>
        <dbReference type="Pfam" id="PF04892"/>
    </source>
</evidence>
<feature type="transmembrane region" description="Helical" evidence="2">
    <location>
        <begin position="61"/>
        <end position="83"/>
    </location>
</feature>
<dbReference type="OrthoDB" id="63581at2759"/>
<dbReference type="EMBL" id="ML975165">
    <property type="protein sequence ID" value="KAF1810632.1"/>
    <property type="molecule type" value="Genomic_DNA"/>
</dbReference>
<reference evidence="4 6" key="1">
    <citation type="submission" date="2020-01" db="EMBL/GenBank/DDBJ databases">
        <authorList>
            <consortium name="DOE Joint Genome Institute"/>
            <person name="Haridas S."/>
            <person name="Albert R."/>
            <person name="Binder M."/>
            <person name="Bloem J."/>
            <person name="Labutti K."/>
            <person name="Salamov A."/>
            <person name="Andreopoulos B."/>
            <person name="Baker S.E."/>
            <person name="Barry K."/>
            <person name="Bills G."/>
            <person name="Bluhm B.H."/>
            <person name="Cannon C."/>
            <person name="Castanera R."/>
            <person name="Culley D.E."/>
            <person name="Daum C."/>
            <person name="Ezra D."/>
            <person name="Gonzalez J.B."/>
            <person name="Henrissat B."/>
            <person name="Kuo A."/>
            <person name="Liang C."/>
            <person name="Lipzen A."/>
            <person name="Lutzoni F."/>
            <person name="Magnuson J."/>
            <person name="Mondo S."/>
            <person name="Nolan M."/>
            <person name="Ohm R."/>
            <person name="Pangilinan J."/>
            <person name="Park H.-J."/>
            <person name="Ramirez L."/>
            <person name="Alfaro M."/>
            <person name="Sun H."/>
            <person name="Tritt A."/>
            <person name="Yoshinaga Y."/>
            <person name="Zwiers L.-H."/>
            <person name="Turgeon B.G."/>
            <person name="Goodwin S.B."/>
            <person name="Spatafora J.W."/>
            <person name="Crous P.W."/>
            <person name="Grigoriev I.V."/>
        </authorList>
    </citation>
    <scope>NUCLEOTIDE SEQUENCE</scope>
    <source>
        <strain evidence="4 6">CBS 781.70</strain>
    </source>
</reference>
<organism evidence="4">
    <name type="scientific">Eremomyces bilateralis CBS 781.70</name>
    <dbReference type="NCBI Taxonomy" id="1392243"/>
    <lineage>
        <taxon>Eukaryota</taxon>
        <taxon>Fungi</taxon>
        <taxon>Dikarya</taxon>
        <taxon>Ascomycota</taxon>
        <taxon>Pezizomycotina</taxon>
        <taxon>Dothideomycetes</taxon>
        <taxon>Dothideomycetes incertae sedis</taxon>
        <taxon>Eremomycetales</taxon>
        <taxon>Eremomycetaceae</taxon>
        <taxon>Eremomyces</taxon>
    </lineage>
</organism>
<gene>
    <name evidence="4 6" type="ORF">P152DRAFT_439599</name>
</gene>
<feature type="transmembrane region" description="Helical" evidence="2">
    <location>
        <begin position="95"/>
        <end position="114"/>
    </location>
</feature>
<dbReference type="PANTHER" id="PTHR28008">
    <property type="entry name" value="DOMAIN PROTEIN, PUTATIVE (AFU_ORTHOLOGUE AFUA_3G10980)-RELATED"/>
    <property type="match status" value="1"/>
</dbReference>
<name>A0A6G1FY42_9PEZI</name>
<reference evidence="6" key="2">
    <citation type="submission" date="2020-04" db="EMBL/GenBank/DDBJ databases">
        <authorList>
            <consortium name="NCBI Genome Project"/>
        </authorList>
    </citation>
    <scope>NUCLEOTIDE SEQUENCE</scope>
    <source>
        <strain evidence="6">CBS 781.70</strain>
    </source>
</reference>
<dbReference type="InterPro" id="IPR006976">
    <property type="entry name" value="VanZ-like"/>
</dbReference>
<evidence type="ECO:0000256" key="2">
    <source>
        <dbReference type="SAM" id="Phobius"/>
    </source>
</evidence>
<accession>A0A6G1FY42</accession>
<dbReference type="Pfam" id="PF04892">
    <property type="entry name" value="VanZ"/>
    <property type="match status" value="1"/>
</dbReference>
<protein>
    <recommendedName>
        <fullName evidence="3">VanZ-like domain-containing protein</fullName>
    </recommendedName>
</protein>
<sequence length="194" mass="21548">MRIRTQPAVGFVVLLFIAGYLGLAPNQIPEYKGSDKVLHFLTFFILTLCFYWTIETNRRRTLQLTIAVCPALLGIGSEFIQAALPNGRTFDLYDIVANILGSGLAIALSTWYHLRMLERKRQAKGYQPAPGEEEDLELGERVGSPAAPRAPTLEEEVDNWDENAEDWEEDEHVTGETLAGAADEGGALPQKRSD</sequence>
<evidence type="ECO:0000313" key="4">
    <source>
        <dbReference type="EMBL" id="KAF1810632.1"/>
    </source>
</evidence>
<reference evidence="6" key="3">
    <citation type="submission" date="2025-04" db="UniProtKB">
        <authorList>
            <consortium name="RefSeq"/>
        </authorList>
    </citation>
    <scope>IDENTIFICATION</scope>
    <source>
        <strain evidence="6">CBS 781.70</strain>
    </source>
</reference>
<feature type="transmembrane region" description="Helical" evidence="2">
    <location>
        <begin position="37"/>
        <end position="54"/>
    </location>
</feature>
<dbReference type="RefSeq" id="XP_033532263.1">
    <property type="nucleotide sequence ID" value="XM_033677646.1"/>
</dbReference>
<dbReference type="AlphaFoldDB" id="A0A6G1FY42"/>
<feature type="compositionally biased region" description="Acidic residues" evidence="1">
    <location>
        <begin position="153"/>
        <end position="171"/>
    </location>
</feature>
<dbReference type="GeneID" id="54418216"/>